<dbReference type="Gene3D" id="2.130.10.10">
    <property type="entry name" value="YVTN repeat-like/Quinoprotein amine dehydrogenase"/>
    <property type="match status" value="3"/>
</dbReference>
<evidence type="ECO:0000256" key="14">
    <source>
        <dbReference type="SAM" id="MobiDB-lite"/>
    </source>
</evidence>
<evidence type="ECO:0000256" key="11">
    <source>
        <dbReference type="ARBA" id="ARBA00025462"/>
    </source>
</evidence>
<dbReference type="PROSITE" id="PS50294">
    <property type="entry name" value="WD_REPEATS_REGION"/>
    <property type="match status" value="3"/>
</dbReference>
<keyword evidence="9" id="KW-0804">Transcription</keyword>
<dbReference type="GO" id="GO:0000785">
    <property type="term" value="C:chromatin"/>
    <property type="evidence" value="ECO:0007669"/>
    <property type="project" value="TreeGrafter"/>
</dbReference>
<keyword evidence="7" id="KW-0156">Chromatin regulator</keyword>
<feature type="compositionally biased region" description="Gly residues" evidence="14">
    <location>
        <begin position="1173"/>
        <end position="1189"/>
    </location>
</feature>
<dbReference type="GO" id="GO:0006355">
    <property type="term" value="P:regulation of DNA-templated transcription"/>
    <property type="evidence" value="ECO:0007669"/>
    <property type="project" value="InterPro"/>
</dbReference>
<dbReference type="Gene3D" id="3.30.70.330">
    <property type="match status" value="1"/>
</dbReference>
<reference evidence="16" key="1">
    <citation type="submission" date="2021-01" db="UniProtKB">
        <authorList>
            <consortium name="EnsemblMetazoa"/>
        </authorList>
    </citation>
    <scope>IDENTIFICATION</scope>
</reference>
<organism evidence="16 17">
    <name type="scientific">Clytia hemisphaerica</name>
    <dbReference type="NCBI Taxonomy" id="252671"/>
    <lineage>
        <taxon>Eukaryota</taxon>
        <taxon>Metazoa</taxon>
        <taxon>Cnidaria</taxon>
        <taxon>Hydrozoa</taxon>
        <taxon>Hydroidolina</taxon>
        <taxon>Leptothecata</taxon>
        <taxon>Obeliida</taxon>
        <taxon>Clytiidae</taxon>
        <taxon>Clytia</taxon>
    </lineage>
</organism>
<feature type="compositionally biased region" description="Polar residues" evidence="14">
    <location>
        <begin position="554"/>
        <end position="563"/>
    </location>
</feature>
<dbReference type="Pfam" id="PF24105">
    <property type="entry name" value="Beta-prop_CAF1B_HIR1"/>
    <property type="match status" value="1"/>
</dbReference>
<proteinExistence type="inferred from homology"/>
<protein>
    <recommendedName>
        <fullName evidence="4">Eukaryotic translation initiation factor 4H</fullName>
    </recommendedName>
</protein>
<dbReference type="GeneID" id="136822927"/>
<feature type="compositionally biased region" description="Basic and acidic residues" evidence="14">
    <location>
        <begin position="1258"/>
        <end position="1268"/>
    </location>
</feature>
<evidence type="ECO:0000256" key="7">
    <source>
        <dbReference type="ARBA" id="ARBA00022853"/>
    </source>
</evidence>
<keyword evidence="8" id="KW-0805">Transcription regulation</keyword>
<feature type="compositionally biased region" description="Basic and acidic residues" evidence="14">
    <location>
        <begin position="1030"/>
        <end position="1039"/>
    </location>
</feature>
<dbReference type="Pfam" id="PF07569">
    <property type="entry name" value="Hira"/>
    <property type="match status" value="1"/>
</dbReference>
<dbReference type="InterPro" id="IPR015943">
    <property type="entry name" value="WD40/YVTN_repeat-like_dom_sf"/>
</dbReference>
<dbReference type="SMART" id="SM00320">
    <property type="entry name" value="WD40"/>
    <property type="match status" value="7"/>
</dbReference>
<dbReference type="InterPro" id="IPR055410">
    <property type="entry name" value="Beta-prop_CAF1B_HIR1"/>
</dbReference>
<dbReference type="OrthoDB" id="1741719at2759"/>
<dbReference type="SUPFAM" id="SSF54928">
    <property type="entry name" value="RNA-binding domain, RBD"/>
    <property type="match status" value="1"/>
</dbReference>
<feature type="compositionally biased region" description="Basic and acidic residues" evidence="14">
    <location>
        <begin position="1207"/>
        <end position="1230"/>
    </location>
</feature>
<dbReference type="PROSITE" id="PS00678">
    <property type="entry name" value="WD_REPEATS_1"/>
    <property type="match status" value="1"/>
</dbReference>
<dbReference type="GO" id="GO:0003723">
    <property type="term" value="F:RNA binding"/>
    <property type="evidence" value="ECO:0007669"/>
    <property type="project" value="UniProtKB-UniRule"/>
</dbReference>
<evidence type="ECO:0000256" key="12">
    <source>
        <dbReference type="PROSITE-ProRule" id="PRU00176"/>
    </source>
</evidence>
<evidence type="ECO:0000313" key="16">
    <source>
        <dbReference type="EnsemblMetazoa" id="CLYHEMP005878.1"/>
    </source>
</evidence>
<dbReference type="InterPro" id="IPR012677">
    <property type="entry name" value="Nucleotide-bd_a/b_plait_sf"/>
</dbReference>
<dbReference type="CDD" id="cd00200">
    <property type="entry name" value="WD40"/>
    <property type="match status" value="1"/>
</dbReference>
<feature type="repeat" description="WD" evidence="13">
    <location>
        <begin position="66"/>
        <end position="107"/>
    </location>
</feature>
<feature type="compositionally biased region" description="Gly residues" evidence="14">
    <location>
        <begin position="1040"/>
        <end position="1060"/>
    </location>
</feature>
<dbReference type="InterPro" id="IPR011494">
    <property type="entry name" value="HIRA-like_C"/>
</dbReference>
<dbReference type="InterPro" id="IPR035979">
    <property type="entry name" value="RBD_domain_sf"/>
</dbReference>
<dbReference type="EnsemblMetazoa" id="CLYHEMT005878.1">
    <property type="protein sequence ID" value="CLYHEMP005878.1"/>
    <property type="gene ID" value="CLYHEMG005878"/>
</dbReference>
<feature type="repeat" description="WD" evidence="13">
    <location>
        <begin position="128"/>
        <end position="163"/>
    </location>
</feature>
<dbReference type="PROSITE" id="PS50082">
    <property type="entry name" value="WD_REPEATS_2"/>
    <property type="match status" value="3"/>
</dbReference>
<dbReference type="GO" id="GO:0006351">
    <property type="term" value="P:DNA-templated transcription"/>
    <property type="evidence" value="ECO:0007669"/>
    <property type="project" value="InterPro"/>
</dbReference>
<dbReference type="CDD" id="cd12401">
    <property type="entry name" value="RRM_eIF4H"/>
    <property type="match status" value="1"/>
</dbReference>
<keyword evidence="12" id="KW-0694">RNA-binding</keyword>
<dbReference type="Proteomes" id="UP000594262">
    <property type="component" value="Unplaced"/>
</dbReference>
<name>A0A7M5V9J0_9CNID</name>
<evidence type="ECO:0000259" key="15">
    <source>
        <dbReference type="PROSITE" id="PS50102"/>
    </source>
</evidence>
<sequence length="1302" mass="141992">MQLFKPKWISHGGKPIFAVDIHPDGTRFATGGLGDDAGVLNIWNMKPLRDAKFEKDPSIPKSLAQMDDHTGCVNCLRWSNNGQYLASGGDDKMVLIWQMTRNSSSSSSVFGTGGAVYNYENWKNRYVLRGHTGDILDIAWSPDDSLLATGSIDNSIIIWDAKNFPESHYIIKGHVGLVKGVVFDPVGKYLASQSDDKTLCVWNVSDWSLEKKIKEPFKCASGTTHALRLDWSPDGQCIASAHAMNNGGPVSKIIERKGWKTNKDFAGHRKAITVVKFCSSILQKTDGSKTQYVACAVGSRDRSLSIWLTSLKRPLVVIHNLFEDSIMDISWTSCGQYVIACSLDGTVACCQFTPKEIGKALPLDEKYIYHKKTYGTSIKASKSLILSSLIENPDLINIQNQNQSNTPDTIKKLKASTPAKTTLLSPKNVKSTPDSKLNSFSSSSTEKLDAKEILLKQKETKTKEGRKRIVPIMLEPPTEFEDNFVNASKPQETTVNKTADFLVTKALADSAAKSAFEAKLTSQQTPTNGATSSSTLAIQQTDQTSKKPPVVGLPSTNSTTKPPSLNSTSNSGASTTTTTLQGSVKRKADAIETTPKKSSKKKKKDQSSKQASKSDTTQNQNIKDTEPTEDAVCGVSSHLCLPYPEANNKLSIQVKVTLLNKDVTSLIEVENDLSPKGGVNTIRCLTNDDVRWETCLSKPIMALAADQKSVCAACQDCTLHVFSMNGSRILPGLKLDGPTSYLQCCQDYVMVITSSGLLSIWNIKLKKVHINKEPITVILKEGTTIENVNVNNKGQPIITTNDRSSHMFDKNLSTWVELSNPKNNVRCGADMSSCVAGALPKGPLHLLQSPLNKLSSSMLRGLQANSAKQHSTNIAYLEEQLCTSLALESAEEYHFWFLNYVRCIVQNDEETRLRELCEDLIGTSACNESSRNKKKHNRILVFDKRDLLKDILPIIGIAVVVRNFAHVKDPTQDTRSTSIMASPSESGNWGEDGTFYDNFESGSGSGRSDRDFDNFGGGYGGGRRGRGGRGGRDRGDRGGRGGGGYNNRGGGGGGYYQGGGGDRDAAPIPEEPPFTAYVGNLPYQCVQGDVDQIFAELKVRNIKLIRDRETDKFKGFAYVEFDDKESLIKALEFDQAQFGDRNLKVNVSRNNRRGGGRGGRGGGDDRGGRGGRGRGSGGGFGGGGFGGGDRYNNEFPRDGGFGGGRRGGRDGGRDGGRGDGGDFHRNDRRGPPPSMEEFSSGDPDDLKNRPRIKLAPRTVRDPVNDVADKTQQLSIFGGAKPRDEVKYEQKVYEKQADEKLKQ</sequence>
<dbReference type="GO" id="GO:0000417">
    <property type="term" value="C:HIR complex"/>
    <property type="evidence" value="ECO:0007669"/>
    <property type="project" value="TreeGrafter"/>
</dbReference>
<keyword evidence="10" id="KW-0539">Nucleus</keyword>
<feature type="compositionally biased region" description="Polar residues" evidence="14">
    <location>
        <begin position="520"/>
        <end position="543"/>
    </location>
</feature>
<dbReference type="GO" id="GO:0031491">
    <property type="term" value="F:nucleosome binding"/>
    <property type="evidence" value="ECO:0007669"/>
    <property type="project" value="TreeGrafter"/>
</dbReference>
<dbReference type="InterPro" id="IPR001680">
    <property type="entry name" value="WD40_rpt"/>
</dbReference>
<evidence type="ECO:0000256" key="2">
    <source>
        <dbReference type="ARBA" id="ARBA00004556"/>
    </source>
</evidence>
<dbReference type="GO" id="GO:0006338">
    <property type="term" value="P:chromatin remodeling"/>
    <property type="evidence" value="ECO:0007669"/>
    <property type="project" value="InterPro"/>
</dbReference>
<feature type="region of interest" description="Disordered" evidence="14">
    <location>
        <begin position="1144"/>
        <end position="1280"/>
    </location>
</feature>
<dbReference type="PANTHER" id="PTHR13831:SF0">
    <property type="entry name" value="PROTEIN HIRA"/>
    <property type="match status" value="1"/>
</dbReference>
<comment type="function">
    <text evidence="11">Stimulates the RNA helicase activity of EIF4A in the translation initiation complex. Binds weakly mRNA.</text>
</comment>
<keyword evidence="5 13" id="KW-0853">WD repeat</keyword>
<evidence type="ECO:0000256" key="1">
    <source>
        <dbReference type="ARBA" id="ARBA00004123"/>
    </source>
</evidence>
<feature type="compositionally biased region" description="Low complexity" evidence="14">
    <location>
        <begin position="564"/>
        <end position="583"/>
    </location>
</feature>
<dbReference type="PANTHER" id="PTHR13831">
    <property type="entry name" value="MEMBER OF THE HIR1 FAMILY OF WD-REPEAT PROTEINS"/>
    <property type="match status" value="1"/>
</dbReference>
<comment type="subcellular location">
    <subcellularLocation>
        <location evidence="2">Cytoplasm</location>
        <location evidence="2">Perinuclear region</location>
    </subcellularLocation>
    <subcellularLocation>
        <location evidence="1">Nucleus</location>
    </subcellularLocation>
</comment>
<evidence type="ECO:0000256" key="13">
    <source>
        <dbReference type="PROSITE-ProRule" id="PRU00221"/>
    </source>
</evidence>
<dbReference type="GO" id="GO:0048471">
    <property type="term" value="C:perinuclear region of cytoplasm"/>
    <property type="evidence" value="ECO:0007669"/>
    <property type="project" value="UniProtKB-SubCell"/>
</dbReference>
<accession>A0A7M5V9J0</accession>
<dbReference type="RefSeq" id="XP_066935332.1">
    <property type="nucleotide sequence ID" value="XM_067079231.1"/>
</dbReference>
<dbReference type="InterPro" id="IPR034229">
    <property type="entry name" value="eIF4H_RRM"/>
</dbReference>
<evidence type="ECO:0000256" key="6">
    <source>
        <dbReference type="ARBA" id="ARBA00022737"/>
    </source>
</evidence>
<dbReference type="InterPro" id="IPR031120">
    <property type="entry name" value="HIR1-like"/>
</dbReference>
<dbReference type="SMART" id="SM00360">
    <property type="entry name" value="RRM"/>
    <property type="match status" value="1"/>
</dbReference>
<evidence type="ECO:0000313" key="17">
    <source>
        <dbReference type="Proteomes" id="UP000594262"/>
    </source>
</evidence>
<dbReference type="InterPro" id="IPR019775">
    <property type="entry name" value="WD40_repeat_CS"/>
</dbReference>
<dbReference type="InterPro" id="IPR000504">
    <property type="entry name" value="RRM_dom"/>
</dbReference>
<evidence type="ECO:0000256" key="3">
    <source>
        <dbReference type="ARBA" id="ARBA00007306"/>
    </source>
</evidence>
<evidence type="ECO:0000256" key="8">
    <source>
        <dbReference type="ARBA" id="ARBA00023015"/>
    </source>
</evidence>
<evidence type="ECO:0000256" key="9">
    <source>
        <dbReference type="ARBA" id="ARBA00023163"/>
    </source>
</evidence>
<evidence type="ECO:0000256" key="10">
    <source>
        <dbReference type="ARBA" id="ARBA00023242"/>
    </source>
</evidence>
<dbReference type="GO" id="GO:0005634">
    <property type="term" value="C:nucleus"/>
    <property type="evidence" value="ECO:0007669"/>
    <property type="project" value="UniProtKB-SubCell"/>
</dbReference>
<keyword evidence="6" id="KW-0677">Repeat</keyword>
<feature type="region of interest" description="Disordered" evidence="14">
    <location>
        <begin position="518"/>
        <end position="628"/>
    </location>
</feature>
<dbReference type="Pfam" id="PF00076">
    <property type="entry name" value="RRM_1"/>
    <property type="match status" value="1"/>
</dbReference>
<dbReference type="InterPro" id="IPR036322">
    <property type="entry name" value="WD40_repeat_dom_sf"/>
</dbReference>
<feature type="region of interest" description="Disordered" evidence="14">
    <location>
        <begin position="970"/>
        <end position="1073"/>
    </location>
</feature>
<dbReference type="SUPFAM" id="SSF50978">
    <property type="entry name" value="WD40 repeat-like"/>
    <property type="match status" value="2"/>
</dbReference>
<dbReference type="PROSITE" id="PS50102">
    <property type="entry name" value="RRM"/>
    <property type="match status" value="1"/>
</dbReference>
<feature type="domain" description="RRM" evidence="15">
    <location>
        <begin position="1074"/>
        <end position="1150"/>
    </location>
</feature>
<feature type="repeat" description="WD" evidence="13">
    <location>
        <begin position="171"/>
        <end position="212"/>
    </location>
</feature>
<evidence type="ECO:0000256" key="5">
    <source>
        <dbReference type="ARBA" id="ARBA00022574"/>
    </source>
</evidence>
<comment type="similarity">
    <text evidence="3">Belongs to the WD repeat HIR1 family.</text>
</comment>
<evidence type="ECO:0000256" key="4">
    <source>
        <dbReference type="ARBA" id="ARBA00013856"/>
    </source>
</evidence>
<keyword evidence="17" id="KW-1185">Reference proteome</keyword>
<feature type="compositionally biased region" description="Polar residues" evidence="14">
    <location>
        <begin position="973"/>
        <end position="987"/>
    </location>
</feature>